<name>A0A2I2EXM5_ASPCN</name>
<evidence type="ECO:0000313" key="2">
    <source>
        <dbReference type="Proteomes" id="UP000234585"/>
    </source>
</evidence>
<reference evidence="1 2" key="1">
    <citation type="submission" date="2017-12" db="EMBL/GenBank/DDBJ databases">
        <authorList>
            <consortium name="DOE Joint Genome Institute"/>
            <person name="Haridas S."/>
            <person name="Kjaerbolling I."/>
            <person name="Vesth T.C."/>
            <person name="Frisvad J.C."/>
            <person name="Nybo J.L."/>
            <person name="Theobald S."/>
            <person name="Kuo A."/>
            <person name="Bowyer P."/>
            <person name="Matsuda Y."/>
            <person name="Mondo S."/>
            <person name="Lyhne E.K."/>
            <person name="Kogle M.E."/>
            <person name="Clum A."/>
            <person name="Lipzen A."/>
            <person name="Salamov A."/>
            <person name="Ngan C.Y."/>
            <person name="Daum C."/>
            <person name="Chiniquy J."/>
            <person name="Barry K."/>
            <person name="LaButti K."/>
            <person name="Simmons B.A."/>
            <person name="Magnuson J.K."/>
            <person name="Mortensen U.H."/>
            <person name="Larsen T.O."/>
            <person name="Grigoriev I.V."/>
            <person name="Baker S.E."/>
            <person name="Andersen M.R."/>
            <person name="Nordberg H.P."/>
            <person name="Cantor M.N."/>
            <person name="Hua S.X."/>
        </authorList>
    </citation>
    <scope>NUCLEOTIDE SEQUENCE [LARGE SCALE GENOMIC DNA]</scope>
    <source>
        <strain evidence="1 2">CBS 102.13</strain>
    </source>
</reference>
<evidence type="ECO:0000313" key="1">
    <source>
        <dbReference type="EMBL" id="PLB33129.1"/>
    </source>
</evidence>
<dbReference type="EMBL" id="KZ559229">
    <property type="protein sequence ID" value="PLB33129.1"/>
    <property type="molecule type" value="Genomic_DNA"/>
</dbReference>
<dbReference type="AlphaFoldDB" id="A0A2I2EXM5"/>
<proteinExistence type="predicted"/>
<sequence length="82" mass="9186">MLHSCPMFIPGIIYFQVRFLPSPSYNSHLSPLEGCGDDTVLLSLILVDSAFRSFCNFVSGLIFPFLFFSFPCYSSYSAPDDV</sequence>
<accession>A0A2I2EXM5</accession>
<organism evidence="1 2">
    <name type="scientific">Aspergillus candidus</name>
    <dbReference type="NCBI Taxonomy" id="41067"/>
    <lineage>
        <taxon>Eukaryota</taxon>
        <taxon>Fungi</taxon>
        <taxon>Dikarya</taxon>
        <taxon>Ascomycota</taxon>
        <taxon>Pezizomycotina</taxon>
        <taxon>Eurotiomycetes</taxon>
        <taxon>Eurotiomycetidae</taxon>
        <taxon>Eurotiales</taxon>
        <taxon>Aspergillaceae</taxon>
        <taxon>Aspergillus</taxon>
        <taxon>Aspergillus subgen. Circumdati</taxon>
    </lineage>
</organism>
<protein>
    <submittedName>
        <fullName evidence="1">Uncharacterized protein</fullName>
    </submittedName>
</protein>
<dbReference type="RefSeq" id="XP_024667141.1">
    <property type="nucleotide sequence ID" value="XM_024811606.1"/>
</dbReference>
<dbReference type="GeneID" id="36518766"/>
<gene>
    <name evidence="1" type="ORF">BDW47DRAFT_10121</name>
</gene>
<dbReference type="Proteomes" id="UP000234585">
    <property type="component" value="Unassembled WGS sequence"/>
</dbReference>
<keyword evidence="2" id="KW-1185">Reference proteome</keyword>